<evidence type="ECO:0000256" key="1">
    <source>
        <dbReference type="SAM" id="Phobius"/>
    </source>
</evidence>
<keyword evidence="1" id="KW-0472">Membrane</keyword>
<organism evidence="2 3">
    <name type="scientific">Naegleria lovaniensis</name>
    <name type="common">Amoeba</name>
    <dbReference type="NCBI Taxonomy" id="51637"/>
    <lineage>
        <taxon>Eukaryota</taxon>
        <taxon>Discoba</taxon>
        <taxon>Heterolobosea</taxon>
        <taxon>Tetramitia</taxon>
        <taxon>Eutetramitia</taxon>
        <taxon>Vahlkampfiidae</taxon>
        <taxon>Naegleria</taxon>
    </lineage>
</organism>
<evidence type="ECO:0000313" key="3">
    <source>
        <dbReference type="Proteomes" id="UP000816034"/>
    </source>
</evidence>
<accession>A0AA88GJM3</accession>
<feature type="transmembrane region" description="Helical" evidence="1">
    <location>
        <begin position="392"/>
        <end position="418"/>
    </location>
</feature>
<dbReference type="Proteomes" id="UP000816034">
    <property type="component" value="Unassembled WGS sequence"/>
</dbReference>
<keyword evidence="3" id="KW-1185">Reference proteome</keyword>
<dbReference type="EMBL" id="PYSW02000031">
    <property type="protein sequence ID" value="KAG2378724.1"/>
    <property type="molecule type" value="Genomic_DNA"/>
</dbReference>
<comment type="caution">
    <text evidence="2">The sequence shown here is derived from an EMBL/GenBank/DDBJ whole genome shotgun (WGS) entry which is preliminary data.</text>
</comment>
<evidence type="ECO:0000313" key="2">
    <source>
        <dbReference type="EMBL" id="KAG2378724.1"/>
    </source>
</evidence>
<gene>
    <name evidence="2" type="ORF">C9374_007872</name>
</gene>
<feature type="transmembrane region" description="Helical" evidence="1">
    <location>
        <begin position="237"/>
        <end position="262"/>
    </location>
</feature>
<reference evidence="2 3" key="1">
    <citation type="journal article" date="2018" name="BMC Genomics">
        <title>The genome of Naegleria lovaniensis, the basis for a comparative approach to unravel pathogenicity factors of the human pathogenic amoeba N. fowleri.</title>
        <authorList>
            <person name="Liechti N."/>
            <person name="Schurch N."/>
            <person name="Bruggmann R."/>
            <person name="Wittwer M."/>
        </authorList>
    </citation>
    <scope>NUCLEOTIDE SEQUENCE [LARGE SCALE GENOMIC DNA]</scope>
    <source>
        <strain evidence="2 3">ATCC 30569</strain>
    </source>
</reference>
<feature type="transmembrane region" description="Helical" evidence="1">
    <location>
        <begin position="283"/>
        <end position="305"/>
    </location>
</feature>
<sequence length="442" mass="49641">MNTIHHPLSEKSVITPHHHVLKFVSITVALLICMTTLSTESLLGSPPKEIIPHTLASMESFSTKLSSTENHLLKRQRQFERTFTAITAVTALRMNSISFFTISSMNGTMSFNVGSSNVNSNIEKIVEITYMVDKPNEESNPWLQVTLRPESNLVVNSGSSPNKSFVRSVKNLSGAQMYQHVIRFILTSSLLNSTQDQIIDMFTLQTNAFSVNINLANSTIYSGTTYPTFSNEFFPGIYLYPAFVGFSLLACFGSILIWCIVYRRRKNPAALGERESKICRHSIILSIAFCCYFVTFLAIGSAPIFGMNRSFSKCCASFQSIYFGSDLVLASSQQANTTFNIDASNKLERCVAIVPYQHLFWFGEPVDTEDNLNRVQCVNDEYQAFTTYNYNMIIYLSVFLGVAVLCFPIFHCVITVYANKLYMLTKKQHSGEVTISFHVANN</sequence>
<proteinExistence type="predicted"/>
<keyword evidence="1" id="KW-1133">Transmembrane helix</keyword>
<dbReference type="GeneID" id="68100326"/>
<dbReference type="RefSeq" id="XP_044545986.1">
    <property type="nucleotide sequence ID" value="XM_044697885.1"/>
</dbReference>
<name>A0AA88GJM3_NAELO</name>
<dbReference type="AlphaFoldDB" id="A0AA88GJM3"/>
<keyword evidence="1" id="KW-0812">Transmembrane</keyword>
<protein>
    <submittedName>
        <fullName evidence="2">Uncharacterized protein</fullName>
    </submittedName>
</protein>